<geneLocation type="mitochondrion" evidence="13"/>
<sequence>MEMTCTSCNDLVCGNSPPIMWVNKLEWSNLVLSQKSHSLFSGFFFDGWSGFILAMVMIFVCLPLLKPMGFWSSSLQSAFKSLHQFSMDQTLLYVPKGSKSLAPFMSAIFLCMLFINLLSLTPLGVVYSAHIVITLPLAVVLWASLITMGFWNRRIFSSSEFLSSSIPRFLALPFACLEILGHIIRPLTLSARFSVNAMAGHIMYKSVLAYSAKLAKVSLLKGGLVFILSMLCFAAEICICFIQAYVFFILLNVYYNQYSAPKK</sequence>
<keyword evidence="5 12" id="KW-0812">Transmembrane</keyword>
<keyword evidence="7 12" id="KW-1133">Transmembrane helix</keyword>
<evidence type="ECO:0000256" key="1">
    <source>
        <dbReference type="ARBA" id="ARBA00004141"/>
    </source>
</evidence>
<protein>
    <recommendedName>
        <fullName evidence="11">ATP synthase subunit a</fullName>
    </recommendedName>
</protein>
<dbReference type="GO" id="GO:0046933">
    <property type="term" value="F:proton-transporting ATP synthase activity, rotational mechanism"/>
    <property type="evidence" value="ECO:0007669"/>
    <property type="project" value="TreeGrafter"/>
</dbReference>
<reference evidence="13" key="1">
    <citation type="journal article" date="2015" name="Mar. Genomics">
        <title>Mitochondrial gene order variation in the brachiopod Lingula anatina and its implications for mitochondrial evolution in lophotrochozoans.</title>
        <authorList>
            <person name="Luo Y.J."/>
            <person name="Satoh N."/>
            <person name="Endo K."/>
        </authorList>
    </citation>
    <scope>NUCLEOTIDE SEQUENCE</scope>
</reference>
<feature type="transmembrane region" description="Helical" evidence="12">
    <location>
        <begin position="169"/>
        <end position="187"/>
    </location>
</feature>
<dbReference type="PANTHER" id="PTHR11410">
    <property type="entry name" value="ATP SYNTHASE SUBUNIT A"/>
    <property type="match status" value="1"/>
</dbReference>
<evidence type="ECO:0000256" key="5">
    <source>
        <dbReference type="ARBA" id="ARBA00022692"/>
    </source>
</evidence>
<keyword evidence="6" id="KW-0375">Hydrogen ion transport</keyword>
<dbReference type="InterPro" id="IPR035908">
    <property type="entry name" value="F0_ATP_A_sf"/>
</dbReference>
<evidence type="ECO:0000256" key="10">
    <source>
        <dbReference type="ARBA" id="ARBA00023310"/>
    </source>
</evidence>
<keyword evidence="8" id="KW-0406">Ion transport</keyword>
<evidence type="ECO:0000256" key="3">
    <source>
        <dbReference type="ARBA" id="ARBA00022448"/>
    </source>
</evidence>
<dbReference type="NCBIfam" id="TIGR01131">
    <property type="entry name" value="ATP_synt_6_or_A"/>
    <property type="match status" value="1"/>
</dbReference>
<accession>A0A0R7JKV3</accession>
<feature type="transmembrane region" description="Helical" evidence="12">
    <location>
        <begin position="47"/>
        <end position="65"/>
    </location>
</feature>
<dbReference type="GO" id="GO:0045259">
    <property type="term" value="C:proton-transporting ATP synthase complex"/>
    <property type="evidence" value="ECO:0007669"/>
    <property type="project" value="UniProtKB-KW"/>
</dbReference>
<evidence type="ECO:0000256" key="2">
    <source>
        <dbReference type="ARBA" id="ARBA00006810"/>
    </source>
</evidence>
<keyword evidence="13" id="KW-0496">Mitochondrion</keyword>
<keyword evidence="3" id="KW-0813">Transport</keyword>
<dbReference type="Pfam" id="PF00119">
    <property type="entry name" value="ATP-synt_A"/>
    <property type="match status" value="1"/>
</dbReference>
<dbReference type="PANTHER" id="PTHR11410:SF0">
    <property type="entry name" value="ATP SYNTHASE SUBUNIT A"/>
    <property type="match status" value="1"/>
</dbReference>
<dbReference type="PRINTS" id="PR00123">
    <property type="entry name" value="ATPASEA"/>
</dbReference>
<name>A0A0R7JKV3_LINAN</name>
<evidence type="ECO:0000256" key="12">
    <source>
        <dbReference type="SAM" id="Phobius"/>
    </source>
</evidence>
<dbReference type="SUPFAM" id="SSF81336">
    <property type="entry name" value="F1F0 ATP synthase subunit A"/>
    <property type="match status" value="1"/>
</dbReference>
<comment type="subcellular location">
    <subcellularLocation>
        <location evidence="1">Membrane</location>
        <topology evidence="1">Multi-pass membrane protein</topology>
    </subcellularLocation>
    <subcellularLocation>
        <location evidence="11">Mitochondrion inner membrane</location>
        <topology evidence="11">Multi-pass membrane protein</topology>
    </subcellularLocation>
</comment>
<proteinExistence type="inferred from homology"/>
<dbReference type="CDD" id="cd00310">
    <property type="entry name" value="ATP-synt_Fo_a_6"/>
    <property type="match status" value="1"/>
</dbReference>
<comment type="similarity">
    <text evidence="2">Belongs to the ATPase A chain family.</text>
</comment>
<reference evidence="13" key="2">
    <citation type="submission" date="2015-03" db="EMBL/GenBank/DDBJ databases">
        <authorList>
            <person name="Murphy D."/>
        </authorList>
    </citation>
    <scope>NUCLEOTIDE SEQUENCE</scope>
</reference>
<evidence type="ECO:0000256" key="9">
    <source>
        <dbReference type="ARBA" id="ARBA00023136"/>
    </source>
</evidence>
<evidence type="ECO:0000256" key="7">
    <source>
        <dbReference type="ARBA" id="ARBA00022989"/>
    </source>
</evidence>
<evidence type="ECO:0000256" key="11">
    <source>
        <dbReference type="RuleBase" id="RU004450"/>
    </source>
</evidence>
<evidence type="ECO:0000256" key="4">
    <source>
        <dbReference type="ARBA" id="ARBA00022547"/>
    </source>
</evidence>
<keyword evidence="10" id="KW-0066">ATP synthesis</keyword>
<keyword evidence="4" id="KW-0138">CF(0)</keyword>
<dbReference type="GO" id="GO:0005743">
    <property type="term" value="C:mitochondrial inner membrane"/>
    <property type="evidence" value="ECO:0007669"/>
    <property type="project" value="UniProtKB-SubCell"/>
</dbReference>
<feature type="transmembrane region" description="Helical" evidence="12">
    <location>
        <begin position="224"/>
        <end position="255"/>
    </location>
</feature>
<evidence type="ECO:0000313" key="13">
    <source>
        <dbReference type="EMBL" id="AKP99394.1"/>
    </source>
</evidence>
<organism evidence="13">
    <name type="scientific">Lingula anatina</name>
    <name type="common">Brachiopod</name>
    <name type="synonym">Lingula unguis</name>
    <dbReference type="NCBI Taxonomy" id="7574"/>
    <lineage>
        <taxon>Eukaryota</taxon>
        <taxon>Metazoa</taxon>
        <taxon>Spiralia</taxon>
        <taxon>Lophotrochozoa</taxon>
        <taxon>Brachiopoda</taxon>
        <taxon>Linguliformea</taxon>
        <taxon>Lingulata</taxon>
        <taxon>Lingulida</taxon>
        <taxon>Linguloidea</taxon>
        <taxon>Lingulidae</taxon>
        <taxon>Lingula</taxon>
    </lineage>
</organism>
<dbReference type="InterPro" id="IPR045083">
    <property type="entry name" value="ATP_synth_F0_asu_bact/mt"/>
</dbReference>
<dbReference type="EMBL" id="KP881498">
    <property type="protein sequence ID" value="AKP99394.1"/>
    <property type="molecule type" value="Genomic_DNA"/>
</dbReference>
<feature type="transmembrane region" description="Helical" evidence="12">
    <location>
        <begin position="125"/>
        <end position="148"/>
    </location>
</feature>
<evidence type="ECO:0000256" key="8">
    <source>
        <dbReference type="ARBA" id="ARBA00023065"/>
    </source>
</evidence>
<keyword evidence="9 12" id="KW-0472">Membrane</keyword>
<dbReference type="Gene3D" id="1.20.120.220">
    <property type="entry name" value="ATP synthase, F0 complex, subunit A"/>
    <property type="match status" value="1"/>
</dbReference>
<dbReference type="InterPro" id="IPR000568">
    <property type="entry name" value="ATP_synth_F0_asu"/>
</dbReference>
<gene>
    <name evidence="13" type="primary">atp6</name>
</gene>
<evidence type="ECO:0000256" key="6">
    <source>
        <dbReference type="ARBA" id="ARBA00022781"/>
    </source>
</evidence>
<dbReference type="AlphaFoldDB" id="A0A0R7JKV3"/>
<feature type="transmembrane region" description="Helical" evidence="12">
    <location>
        <begin position="101"/>
        <end position="119"/>
    </location>
</feature>